<name>A0A8H6XWZ3_9AGAR</name>
<dbReference type="AlphaFoldDB" id="A0A8H6XWZ3"/>
<dbReference type="OrthoDB" id="10663690at2759"/>
<reference evidence="1" key="1">
    <citation type="submission" date="2020-05" db="EMBL/GenBank/DDBJ databases">
        <title>Mycena genomes resolve the evolution of fungal bioluminescence.</title>
        <authorList>
            <person name="Tsai I.J."/>
        </authorList>
    </citation>
    <scope>NUCLEOTIDE SEQUENCE</scope>
    <source>
        <strain evidence="1">160909Yilan</strain>
    </source>
</reference>
<dbReference type="Proteomes" id="UP000623467">
    <property type="component" value="Unassembled WGS sequence"/>
</dbReference>
<proteinExistence type="predicted"/>
<evidence type="ECO:0000313" key="1">
    <source>
        <dbReference type="EMBL" id="KAF7349773.1"/>
    </source>
</evidence>
<dbReference type="EMBL" id="JACAZH010000015">
    <property type="protein sequence ID" value="KAF7349773.1"/>
    <property type="molecule type" value="Genomic_DNA"/>
</dbReference>
<protein>
    <submittedName>
        <fullName evidence="1">Uncharacterized protein</fullName>
    </submittedName>
</protein>
<comment type="caution">
    <text evidence="1">The sequence shown here is derived from an EMBL/GenBank/DDBJ whole genome shotgun (WGS) entry which is preliminary data.</text>
</comment>
<gene>
    <name evidence="1" type="ORF">MSAN_01704500</name>
</gene>
<organism evidence="1 2">
    <name type="scientific">Mycena sanguinolenta</name>
    <dbReference type="NCBI Taxonomy" id="230812"/>
    <lineage>
        <taxon>Eukaryota</taxon>
        <taxon>Fungi</taxon>
        <taxon>Dikarya</taxon>
        <taxon>Basidiomycota</taxon>
        <taxon>Agaricomycotina</taxon>
        <taxon>Agaricomycetes</taxon>
        <taxon>Agaricomycetidae</taxon>
        <taxon>Agaricales</taxon>
        <taxon>Marasmiineae</taxon>
        <taxon>Mycenaceae</taxon>
        <taxon>Mycena</taxon>
    </lineage>
</organism>
<keyword evidence="2" id="KW-1185">Reference proteome</keyword>
<accession>A0A8H6XWZ3</accession>
<evidence type="ECO:0000313" key="2">
    <source>
        <dbReference type="Proteomes" id="UP000623467"/>
    </source>
</evidence>
<sequence>MGVPSGLAEHFLATDGALPELQSLCVLWRERPWILDLPSLCASLARITAKLDVHPHAPTLALNIDVREGFRDVEASMSPEFIMREDIAAGCARVKNLTIHLDVKARHAWVVARLVALFPRTESLSLLTGGMAMHESIIATLLQAVKPTRWLKELKFNGKSRSLSE</sequence>